<dbReference type="EMBL" id="CP045875">
    <property type="protein sequence ID" value="QGG48103.1"/>
    <property type="molecule type" value="Genomic_DNA"/>
</dbReference>
<evidence type="ECO:0000313" key="3">
    <source>
        <dbReference type="EMBL" id="QGG48103.1"/>
    </source>
</evidence>
<dbReference type="CDD" id="cd02440">
    <property type="entry name" value="AdoMet_MTases"/>
    <property type="match status" value="1"/>
</dbReference>
<dbReference type="GO" id="GO:0031167">
    <property type="term" value="P:rRNA methylation"/>
    <property type="evidence" value="ECO:0007669"/>
    <property type="project" value="InterPro"/>
</dbReference>
<dbReference type="InterPro" id="IPR002052">
    <property type="entry name" value="DNA_methylase_N6_adenine_CS"/>
</dbReference>
<evidence type="ECO:0000313" key="4">
    <source>
        <dbReference type="Proteomes" id="UP000366051"/>
    </source>
</evidence>
<dbReference type="SUPFAM" id="SSF53335">
    <property type="entry name" value="S-adenosyl-L-methionine-dependent methyltransferases"/>
    <property type="match status" value="1"/>
</dbReference>
<keyword evidence="1 3" id="KW-0489">Methyltransferase</keyword>
<dbReference type="Gene3D" id="3.40.50.150">
    <property type="entry name" value="Vaccinia Virus protein VP39"/>
    <property type="match status" value="1"/>
</dbReference>
<dbReference type="KEGG" id="hcv:FTV88_2005"/>
<evidence type="ECO:0000256" key="1">
    <source>
        <dbReference type="ARBA" id="ARBA00022603"/>
    </source>
</evidence>
<dbReference type="PANTHER" id="PTHR43542:SF1">
    <property type="entry name" value="METHYLTRANSFERASE"/>
    <property type="match status" value="1"/>
</dbReference>
<protein>
    <submittedName>
        <fullName evidence="3">RNA methyltransferase, RsmD family</fullName>
        <ecNumber evidence="3">2.1.1.-</ecNumber>
    </submittedName>
</protein>
<dbReference type="PANTHER" id="PTHR43542">
    <property type="entry name" value="METHYLTRANSFERASE"/>
    <property type="match status" value="1"/>
</dbReference>
<keyword evidence="4" id="KW-1185">Reference proteome</keyword>
<gene>
    <name evidence="3" type="ORF">FTV88_2005</name>
</gene>
<keyword evidence="2 3" id="KW-0808">Transferase</keyword>
<dbReference type="Pfam" id="PF03602">
    <property type="entry name" value="Cons_hypoth95"/>
    <property type="match status" value="1"/>
</dbReference>
<reference evidence="4" key="1">
    <citation type="submission" date="2019-11" db="EMBL/GenBank/DDBJ databases">
        <title>Genome sequence of Heliorestis convoluta strain HH, an alkaliphilic and minimalistic phototrophic bacterium from a soda lake in Egypt.</title>
        <authorList>
            <person name="Dewey E.D."/>
            <person name="Stokes L.M."/>
            <person name="Burchell B.M."/>
            <person name="Shaffer K.N."/>
            <person name="Huntington A.M."/>
            <person name="Baker J.M."/>
            <person name="Nadendla S."/>
            <person name="Giglio M.G."/>
            <person name="Touchman J.W."/>
            <person name="Blankenship R.E."/>
            <person name="Madigan M.T."/>
            <person name="Sattley W.M."/>
        </authorList>
    </citation>
    <scope>NUCLEOTIDE SEQUENCE [LARGE SCALE GENOMIC DNA]</scope>
    <source>
        <strain evidence="4">HH</strain>
    </source>
</reference>
<dbReference type="AlphaFoldDB" id="A0A5Q2N2J3"/>
<dbReference type="InterPro" id="IPR029063">
    <property type="entry name" value="SAM-dependent_MTases_sf"/>
</dbReference>
<dbReference type="GO" id="GO:0008168">
    <property type="term" value="F:methyltransferase activity"/>
    <property type="evidence" value="ECO:0007669"/>
    <property type="project" value="UniProtKB-KW"/>
</dbReference>
<dbReference type="Proteomes" id="UP000366051">
    <property type="component" value="Chromosome"/>
</dbReference>
<organism evidence="3 4">
    <name type="scientific">Heliorestis convoluta</name>
    <dbReference type="NCBI Taxonomy" id="356322"/>
    <lineage>
        <taxon>Bacteria</taxon>
        <taxon>Bacillati</taxon>
        <taxon>Bacillota</taxon>
        <taxon>Clostridia</taxon>
        <taxon>Eubacteriales</taxon>
        <taxon>Heliobacteriaceae</taxon>
        <taxon>Heliorestis</taxon>
    </lineage>
</organism>
<sequence>MRVIAGQMGGRRLFSVKGMETRPTADRVKEALFNVLAHRVIDARCLDLFAGTGSLGIEALSRGAKEVLWIEKDRRAYEIIQKNLQMLKLQERGKIIQEDVFRACNRLKDAGESFDLIFADPPYHKALLPALLEQLPKGLLRENGTIVLESHRDEKVPYQVGLLEKKREDRYGDTVLHYYQQEEM</sequence>
<dbReference type="RefSeq" id="WP_162007977.1">
    <property type="nucleotide sequence ID" value="NZ_CP045875.1"/>
</dbReference>
<proteinExistence type="predicted"/>
<dbReference type="GO" id="GO:0003676">
    <property type="term" value="F:nucleic acid binding"/>
    <property type="evidence" value="ECO:0007669"/>
    <property type="project" value="InterPro"/>
</dbReference>
<dbReference type="PIRSF" id="PIRSF004553">
    <property type="entry name" value="CHP00095"/>
    <property type="match status" value="1"/>
</dbReference>
<dbReference type="PROSITE" id="PS00092">
    <property type="entry name" value="N6_MTASE"/>
    <property type="match status" value="1"/>
</dbReference>
<evidence type="ECO:0000256" key="2">
    <source>
        <dbReference type="ARBA" id="ARBA00022679"/>
    </source>
</evidence>
<dbReference type="InterPro" id="IPR004398">
    <property type="entry name" value="RNA_MeTrfase_RsmD"/>
</dbReference>
<name>A0A5Q2N2J3_9FIRM</name>
<dbReference type="NCBIfam" id="TIGR00095">
    <property type="entry name" value="16S rRNA (guanine(966)-N(2))-methyltransferase RsmD"/>
    <property type="match status" value="1"/>
</dbReference>
<accession>A0A5Q2N2J3</accession>
<dbReference type="EC" id="2.1.1.-" evidence="3"/>